<dbReference type="AlphaFoldDB" id="A0A836CLE4"/>
<feature type="transmembrane region" description="Helical" evidence="1">
    <location>
        <begin position="275"/>
        <end position="294"/>
    </location>
</feature>
<dbReference type="OrthoDB" id="187805at2759"/>
<feature type="transmembrane region" description="Helical" evidence="1">
    <location>
        <begin position="96"/>
        <end position="119"/>
    </location>
</feature>
<keyword evidence="1" id="KW-0812">Transmembrane</keyword>
<evidence type="ECO:0000256" key="1">
    <source>
        <dbReference type="SAM" id="Phobius"/>
    </source>
</evidence>
<gene>
    <name evidence="2" type="ORF">JKP88DRAFT_300765</name>
</gene>
<keyword evidence="1" id="KW-1133">Transmembrane helix</keyword>
<keyword evidence="1" id="KW-0472">Membrane</keyword>
<accession>A0A836CLE4</accession>
<keyword evidence="3" id="KW-1185">Reference proteome</keyword>
<protein>
    <submittedName>
        <fullName evidence="2">Uncharacterized protein</fullName>
    </submittedName>
</protein>
<comment type="caution">
    <text evidence="2">The sequence shown here is derived from an EMBL/GenBank/DDBJ whole genome shotgun (WGS) entry which is preliminary data.</text>
</comment>
<evidence type="ECO:0000313" key="3">
    <source>
        <dbReference type="Proteomes" id="UP000664859"/>
    </source>
</evidence>
<organism evidence="2 3">
    <name type="scientific">Tribonema minus</name>
    <dbReference type="NCBI Taxonomy" id="303371"/>
    <lineage>
        <taxon>Eukaryota</taxon>
        <taxon>Sar</taxon>
        <taxon>Stramenopiles</taxon>
        <taxon>Ochrophyta</taxon>
        <taxon>PX clade</taxon>
        <taxon>Xanthophyceae</taxon>
        <taxon>Tribonematales</taxon>
        <taxon>Tribonemataceae</taxon>
        <taxon>Tribonema</taxon>
    </lineage>
</organism>
<proteinExistence type="predicted"/>
<reference evidence="2" key="1">
    <citation type="submission" date="2021-02" db="EMBL/GenBank/DDBJ databases">
        <title>First Annotated Genome of the Yellow-green Alga Tribonema minus.</title>
        <authorList>
            <person name="Mahan K.M."/>
        </authorList>
    </citation>
    <scope>NUCLEOTIDE SEQUENCE</scope>
    <source>
        <strain evidence="2">UTEX B ZZ1240</strain>
    </source>
</reference>
<sequence length="364" mass="39817">MQDASLADDDAFADGGYPVQPRGALEQLKALSLTAKLTIVYVLVCAHLTLLSRDLVLYLGCMVAHAALIIPLLKWWQKHSHACPLDMVIRSFGMGYCGMALGVVLTLLLGFMVLILATVALPFMIVLWLGLPIYVVGIEELFRVLIARRLKSGLDMSRETITHQIAYTATSVGYAAASAALNFVVLASLEGYLAGEHDIDPDLSPDGAPALDFKVAAAAGLIRMAFSVPVQVLAGYMTGLNTTRRLPFKRVGLEAFALRSALMVLSILWELLLPSWLGLIAVIGTNIGIVWLMVRRIKRVEAQLPQEYFQRVGYLQAFGYGRVEAQLPQEYLQRVGYLQAFGYGVLPGGDPDEVEIPDNIRQLV</sequence>
<dbReference type="EMBL" id="JAFCMP010000046">
    <property type="protein sequence ID" value="KAG5189608.1"/>
    <property type="molecule type" value="Genomic_DNA"/>
</dbReference>
<name>A0A836CLE4_9STRA</name>
<dbReference type="Proteomes" id="UP000664859">
    <property type="component" value="Unassembled WGS sequence"/>
</dbReference>
<feature type="transmembrane region" description="Helical" evidence="1">
    <location>
        <begin position="167"/>
        <end position="195"/>
    </location>
</feature>
<feature type="transmembrane region" description="Helical" evidence="1">
    <location>
        <begin position="56"/>
        <end position="76"/>
    </location>
</feature>
<feature type="transmembrane region" description="Helical" evidence="1">
    <location>
        <begin position="125"/>
        <end position="146"/>
    </location>
</feature>
<evidence type="ECO:0000313" key="2">
    <source>
        <dbReference type="EMBL" id="KAG5189608.1"/>
    </source>
</evidence>